<organism evidence="1 2">
    <name type="scientific">Vairimorpha necatrix</name>
    <dbReference type="NCBI Taxonomy" id="6039"/>
    <lineage>
        <taxon>Eukaryota</taxon>
        <taxon>Fungi</taxon>
        <taxon>Fungi incertae sedis</taxon>
        <taxon>Microsporidia</taxon>
        <taxon>Nosematidae</taxon>
        <taxon>Vairimorpha</taxon>
    </lineage>
</organism>
<dbReference type="Gene3D" id="1.25.40.180">
    <property type="match status" value="1"/>
</dbReference>
<dbReference type="KEGG" id="vnx:VNE69_12083"/>
<name>A0AAX4JHS7_9MICR</name>
<keyword evidence="2" id="KW-1185">Reference proteome</keyword>
<dbReference type="PANTHER" id="PTHR12839:SF7">
    <property type="entry name" value="REGULATOR OF NONSENSE TRANSCRIPTS 2"/>
    <property type="match status" value="1"/>
</dbReference>
<proteinExistence type="predicted"/>
<dbReference type="InterPro" id="IPR039762">
    <property type="entry name" value="Nmd2/UPF2"/>
</dbReference>
<dbReference type="GO" id="GO:0000184">
    <property type="term" value="P:nuclear-transcribed mRNA catabolic process, nonsense-mediated decay"/>
    <property type="evidence" value="ECO:0007669"/>
    <property type="project" value="InterPro"/>
</dbReference>
<dbReference type="RefSeq" id="XP_065331243.1">
    <property type="nucleotide sequence ID" value="XM_065475171.1"/>
</dbReference>
<dbReference type="EMBL" id="CP142737">
    <property type="protein sequence ID" value="WUR05098.1"/>
    <property type="molecule type" value="Genomic_DNA"/>
</dbReference>
<protein>
    <submittedName>
        <fullName evidence="1">Regulator of nonsense transcripts</fullName>
    </submittedName>
</protein>
<dbReference type="Proteomes" id="UP001334084">
    <property type="component" value="Chromosome 12"/>
</dbReference>
<gene>
    <name evidence="1" type="ORF">VNE69_12083</name>
</gene>
<dbReference type="GeneID" id="90542945"/>
<dbReference type="GO" id="GO:0005737">
    <property type="term" value="C:cytoplasm"/>
    <property type="evidence" value="ECO:0007669"/>
    <property type="project" value="TreeGrafter"/>
</dbReference>
<dbReference type="PANTHER" id="PTHR12839">
    <property type="entry name" value="NONSENSE-MEDIATED MRNA DECAY PROTEIN 2 UP-FRAMESHIFT SUPPRESSOR 2"/>
    <property type="match status" value="1"/>
</dbReference>
<accession>A0AAX4JHS7</accession>
<dbReference type="GO" id="GO:0035145">
    <property type="term" value="C:exon-exon junction complex"/>
    <property type="evidence" value="ECO:0007669"/>
    <property type="project" value="TreeGrafter"/>
</dbReference>
<dbReference type="AlphaFoldDB" id="A0AAX4JHS7"/>
<evidence type="ECO:0000313" key="1">
    <source>
        <dbReference type="EMBL" id="WUR05098.1"/>
    </source>
</evidence>
<sequence>MNWSLERLHLSQNKPLLNRNSQLKKKMNLVKKVKNLNSENMEILFNELYEENMEQFYSEIVNSLLNIKISSIEDIKNVIRIISIYSKDNKFINNLYLNLNYKINYWHKIVFIESHLLNNDSYKPNKDVMNLFLDQNIIHKIFYIEYIMCFHEDKKLLELANIEKKKIGMIDLELIKEKEVERIINACRVIDLPYDEHKEDTNFKQVIEAQKNEFDFYTSRCSGDESVSVPKNAKEIVEFLKNNSNDIAKIDETSKFLRKSENVKMISVVYNKLRHNLCYLPMLARIIKNCGMICKKSINKILEEMIENRINNRNDQINGIYLITELVKFRYINPNECFNLLEHFFRQKDIEICCLILKNVSRFYLIDEQLNSRTRDFLDKILSYGNKCSNIECIFINDMITKVFPKNETNNLMNLDGFLSDHFQKDIFKFNGELYEILKKNKKFVFSLLCTPWKFKDMDFLIFLSQNFLLDKIIIDFFIFIINLIGETYKLKAIYYTKVVSGLLRCIDYTEQENFINKFYQMNIKKEVKVRIIISLISGMGYCVKTRHIPFLKQICSQLRSVEIQNLLFNLCESIGVKYEVSVDEDSLDEEIRLMERL</sequence>
<reference evidence="1" key="1">
    <citation type="journal article" date="2024" name="BMC Genomics">
        <title>Functional annotation of a divergent genome using sequence and structure-based similarity.</title>
        <authorList>
            <person name="Svedberg D."/>
            <person name="Winiger R.R."/>
            <person name="Berg A."/>
            <person name="Sharma H."/>
            <person name="Tellgren-Roth C."/>
            <person name="Debrunner-Vossbrinck B.A."/>
            <person name="Vossbrinck C.R."/>
            <person name="Barandun J."/>
        </authorList>
    </citation>
    <scope>NUCLEOTIDE SEQUENCE</scope>
    <source>
        <strain evidence="1">Illinois isolate</strain>
    </source>
</reference>
<evidence type="ECO:0000313" key="2">
    <source>
        <dbReference type="Proteomes" id="UP001334084"/>
    </source>
</evidence>